<gene>
    <name evidence="7" type="ORF">ABR69_09595</name>
</gene>
<feature type="chain" id="PRO_5006423520" description="Epoxide hydrolase N-terminal domain-containing protein" evidence="5">
    <location>
        <begin position="22"/>
        <end position="418"/>
    </location>
</feature>
<accession>A0A0R2SB31</accession>
<keyword evidence="3" id="KW-0378">Hydrolase</keyword>
<dbReference type="Pfam" id="PF06441">
    <property type="entry name" value="EHN"/>
    <property type="match status" value="1"/>
</dbReference>
<feature type="domain" description="Epoxide hydrolase N-terminal" evidence="6">
    <location>
        <begin position="38"/>
        <end position="141"/>
    </location>
</feature>
<protein>
    <recommendedName>
        <fullName evidence="6">Epoxide hydrolase N-terminal domain-containing protein</fullName>
    </recommendedName>
</protein>
<evidence type="ECO:0000256" key="4">
    <source>
        <dbReference type="PIRSR" id="PIRSR001112-1"/>
    </source>
</evidence>
<keyword evidence="5" id="KW-0732">Signal</keyword>
<dbReference type="SUPFAM" id="SSF53474">
    <property type="entry name" value="alpha/beta-Hydrolases"/>
    <property type="match status" value="1"/>
</dbReference>
<evidence type="ECO:0000313" key="7">
    <source>
        <dbReference type="EMBL" id="KRO72108.1"/>
    </source>
</evidence>
<feature type="active site" description="Proton acceptor" evidence="4">
    <location>
        <position position="396"/>
    </location>
</feature>
<feature type="active site" description="Proton donor" evidence="4">
    <location>
        <position position="343"/>
    </location>
</feature>
<organism evidence="7 8">
    <name type="scientific">OM182 bacterium BACL3 MAG-120507-bin80</name>
    <dbReference type="NCBI Taxonomy" id="1655577"/>
    <lineage>
        <taxon>Bacteria</taxon>
        <taxon>Pseudomonadati</taxon>
        <taxon>Pseudomonadota</taxon>
        <taxon>Gammaproteobacteria</taxon>
        <taxon>OMG group</taxon>
        <taxon>OM182 clade</taxon>
    </lineage>
</organism>
<dbReference type="InterPro" id="IPR016292">
    <property type="entry name" value="Epoxide_hydrolase"/>
</dbReference>
<dbReference type="AlphaFoldDB" id="A0A0R2SB31"/>
<dbReference type="Proteomes" id="UP000051934">
    <property type="component" value="Unassembled WGS sequence"/>
</dbReference>
<dbReference type="InterPro" id="IPR000639">
    <property type="entry name" value="Epox_hydrolase-like"/>
</dbReference>
<evidence type="ECO:0000256" key="3">
    <source>
        <dbReference type="ARBA" id="ARBA00022801"/>
    </source>
</evidence>
<name>A0A0R2SB31_9GAMM</name>
<proteinExistence type="inferred from homology"/>
<dbReference type="PANTHER" id="PTHR21661:SF35">
    <property type="entry name" value="EPOXIDE HYDROLASE"/>
    <property type="match status" value="1"/>
</dbReference>
<evidence type="ECO:0000256" key="2">
    <source>
        <dbReference type="ARBA" id="ARBA00022797"/>
    </source>
</evidence>
<feature type="signal peptide" evidence="5">
    <location>
        <begin position="1"/>
        <end position="21"/>
    </location>
</feature>
<dbReference type="GO" id="GO:0097176">
    <property type="term" value="P:epoxide metabolic process"/>
    <property type="evidence" value="ECO:0007669"/>
    <property type="project" value="TreeGrafter"/>
</dbReference>
<evidence type="ECO:0000256" key="1">
    <source>
        <dbReference type="ARBA" id="ARBA00010088"/>
    </source>
</evidence>
<keyword evidence="2" id="KW-0058">Aromatic hydrocarbons catabolism</keyword>
<dbReference type="PANTHER" id="PTHR21661">
    <property type="entry name" value="EPOXIDE HYDROLASE 1-RELATED"/>
    <property type="match status" value="1"/>
</dbReference>
<evidence type="ECO:0000313" key="8">
    <source>
        <dbReference type="Proteomes" id="UP000051934"/>
    </source>
</evidence>
<dbReference type="InterPro" id="IPR029058">
    <property type="entry name" value="AB_hydrolase_fold"/>
</dbReference>
<sequence length="418" mass="46485">MRLFPFILATAAVLISVSSSAQTNSATLQEMGDKVVIPYKITTLDEAIDDLNRRLSSTRLPDQLDGVSWEYGTELGALSDLIAYWREGFDWRAQEAKLNSFDQFMVTVEGANIHTIHQRSANPDAIPLLLVHGWPGSIAEFHKLIGPLTDPETHGGDIADSYHVIAPSLPGFGFSQAPTEPGMNPERIALLLAGLMQTLGYERYAIAGGDWGAVINSHHANHFPERLIGLHSNMILAGPPEDKTQRENVTASEAELRETRGNYMRGELAYQQIQATKPQSLGYALNDSPAGLAAWILEKFHGWTDMPQGAGGDLDDYFSKDELLTNISIYWFTESITSSMRIYYENRAVPQIKPTGYIDVPTGVALFPAEIYITPRAWAEAAYDIRHWAQLEKGGHFAALEQTQTYLDELNTFFRLLR</sequence>
<comment type="caution">
    <text evidence="7">The sequence shown here is derived from an EMBL/GenBank/DDBJ whole genome shotgun (WGS) entry which is preliminary data.</text>
</comment>
<evidence type="ECO:0000256" key="5">
    <source>
        <dbReference type="SAM" id="SignalP"/>
    </source>
</evidence>
<evidence type="ECO:0000259" key="6">
    <source>
        <dbReference type="Pfam" id="PF06441"/>
    </source>
</evidence>
<dbReference type="InterPro" id="IPR010497">
    <property type="entry name" value="Epoxide_hydro_N"/>
</dbReference>
<dbReference type="PRINTS" id="PR00412">
    <property type="entry name" value="EPOXHYDRLASE"/>
</dbReference>
<dbReference type="EMBL" id="LIBB01000098">
    <property type="protein sequence ID" value="KRO72108.1"/>
    <property type="molecule type" value="Genomic_DNA"/>
</dbReference>
<reference evidence="7 8" key="1">
    <citation type="submission" date="2015-10" db="EMBL/GenBank/DDBJ databases">
        <title>Metagenome-Assembled Genomes uncover a global brackish microbiome.</title>
        <authorList>
            <person name="Hugerth L.W."/>
            <person name="Larsson J."/>
            <person name="Alneberg J."/>
            <person name="Lindh M.V."/>
            <person name="Legrand C."/>
            <person name="Pinhassi J."/>
            <person name="Andersson A.F."/>
        </authorList>
    </citation>
    <scope>NUCLEOTIDE SEQUENCE [LARGE SCALE GENOMIC DNA]</scope>
    <source>
        <strain evidence="7">BACL4 MAG-120507-bin80</strain>
    </source>
</reference>
<dbReference type="Gene3D" id="3.40.50.1820">
    <property type="entry name" value="alpha/beta hydrolase"/>
    <property type="match status" value="1"/>
</dbReference>
<dbReference type="PIRSF" id="PIRSF001112">
    <property type="entry name" value="Epoxide_hydrolase"/>
    <property type="match status" value="1"/>
</dbReference>
<dbReference type="GO" id="GO:0004301">
    <property type="term" value="F:epoxide hydrolase activity"/>
    <property type="evidence" value="ECO:0007669"/>
    <property type="project" value="TreeGrafter"/>
</dbReference>
<comment type="similarity">
    <text evidence="1">Belongs to the peptidase S33 family.</text>
</comment>
<feature type="active site" description="Nucleophile" evidence="4">
    <location>
        <position position="210"/>
    </location>
</feature>